<name>A0A9K3GJ73_9EUKA</name>
<sequence length="88" mass="9764">MALILYPLFLPHQPHKYWLDLSLTLLGPSSASAPDASPPLPAPCPTSQPLSTPLSPRHRQHLHPRLLPLPPRALIAARTTRDGERERD</sequence>
<feature type="compositionally biased region" description="Basic and acidic residues" evidence="1">
    <location>
        <begin position="79"/>
        <end position="88"/>
    </location>
</feature>
<reference evidence="2 3" key="1">
    <citation type="journal article" date="2018" name="PLoS ONE">
        <title>The draft genome of Kipferlia bialata reveals reductive genome evolution in fornicate parasites.</title>
        <authorList>
            <person name="Tanifuji G."/>
            <person name="Takabayashi S."/>
            <person name="Kume K."/>
            <person name="Takagi M."/>
            <person name="Nakayama T."/>
            <person name="Kamikawa R."/>
            <person name="Inagaki Y."/>
            <person name="Hashimoto T."/>
        </authorList>
    </citation>
    <scope>NUCLEOTIDE SEQUENCE [LARGE SCALE GENOMIC DNA]</scope>
    <source>
        <strain evidence="2">NY0173</strain>
    </source>
</reference>
<dbReference type="Proteomes" id="UP000265618">
    <property type="component" value="Unassembled WGS sequence"/>
</dbReference>
<dbReference type="AlphaFoldDB" id="A0A9K3GJ73"/>
<organism evidence="2 3">
    <name type="scientific">Kipferlia bialata</name>
    <dbReference type="NCBI Taxonomy" id="797122"/>
    <lineage>
        <taxon>Eukaryota</taxon>
        <taxon>Metamonada</taxon>
        <taxon>Carpediemonas-like organisms</taxon>
        <taxon>Kipferlia</taxon>
    </lineage>
</organism>
<feature type="region of interest" description="Disordered" evidence="1">
    <location>
        <begin position="29"/>
        <end position="88"/>
    </location>
</feature>
<feature type="compositionally biased region" description="Pro residues" evidence="1">
    <location>
        <begin position="36"/>
        <end position="46"/>
    </location>
</feature>
<protein>
    <submittedName>
        <fullName evidence="2">Uncharacterized protein</fullName>
    </submittedName>
</protein>
<proteinExistence type="predicted"/>
<evidence type="ECO:0000313" key="3">
    <source>
        <dbReference type="Proteomes" id="UP000265618"/>
    </source>
</evidence>
<accession>A0A9K3GJ73</accession>
<dbReference type="EMBL" id="BDIP01002168">
    <property type="protein sequence ID" value="GIQ85844.1"/>
    <property type="molecule type" value="Genomic_DNA"/>
</dbReference>
<keyword evidence="3" id="KW-1185">Reference proteome</keyword>
<evidence type="ECO:0000313" key="2">
    <source>
        <dbReference type="EMBL" id="GIQ85844.1"/>
    </source>
</evidence>
<evidence type="ECO:0000256" key="1">
    <source>
        <dbReference type="SAM" id="MobiDB-lite"/>
    </source>
</evidence>
<comment type="caution">
    <text evidence="2">The sequence shown here is derived from an EMBL/GenBank/DDBJ whole genome shotgun (WGS) entry which is preliminary data.</text>
</comment>
<gene>
    <name evidence="2" type="ORF">KIPB_007583</name>
</gene>